<sequence length="79" mass="9430">MICCTSITKCNFCDAGKPHQKPLIEYMNSELRYWFPKGADFNNVSQKRIDWVVNNRKNEKLRPCLKWISAKEMFLHHNI</sequence>
<name>Q14MR7_SPICI</name>
<gene>
    <name evidence="1" type="primary">orf3</name>
    <name evidence="1" type="ORF">SPICI09_012</name>
</gene>
<dbReference type="EMBL" id="AM285310">
    <property type="protein sequence ID" value="CAK99212.1"/>
    <property type="molecule type" value="Genomic_DNA"/>
</dbReference>
<accession>Q14MR7</accession>
<protein>
    <submittedName>
        <fullName evidence="1">Transposase of is30 family n-terminal truncated protein</fullName>
    </submittedName>
</protein>
<evidence type="ECO:0000313" key="1">
    <source>
        <dbReference type="EMBL" id="CAK99212.1"/>
    </source>
</evidence>
<reference evidence="1" key="1">
    <citation type="journal article" date="2010" name="Appl. Environ. Microbiol.">
        <title>Partial chromosome sequence of Spiroplasma citri reveals extensive viral invasion and important gene decay.</title>
        <authorList>
            <person name="Carle P."/>
            <person name="Saillard C."/>
            <person name="Carrere N."/>
            <person name="Carrere S."/>
            <person name="Duret S."/>
            <person name="Eveillard S."/>
            <person name="Gaurivaud P."/>
            <person name="Gourgues G."/>
            <person name="Gouzy J."/>
            <person name="Salar P."/>
            <person name="Verdin E."/>
            <person name="Breton M."/>
            <person name="Blanchard A."/>
            <person name="Laigret F."/>
            <person name="Bove J.M."/>
            <person name="Renaudin J."/>
            <person name="Foissac X."/>
        </authorList>
    </citation>
    <scope>NUCLEOTIDE SEQUENCE</scope>
    <source>
        <strain evidence="1">GII3-3X</strain>
    </source>
</reference>
<organism evidence="1">
    <name type="scientific">Spiroplasma citri</name>
    <dbReference type="NCBI Taxonomy" id="2133"/>
    <lineage>
        <taxon>Bacteria</taxon>
        <taxon>Bacillati</taxon>
        <taxon>Mycoplasmatota</taxon>
        <taxon>Mollicutes</taxon>
        <taxon>Entomoplasmatales</taxon>
        <taxon>Spiroplasmataceae</taxon>
        <taxon>Spiroplasma</taxon>
    </lineage>
</organism>
<dbReference type="AlphaFoldDB" id="Q14MR7"/>
<proteinExistence type="predicted"/>